<evidence type="ECO:0000313" key="1">
    <source>
        <dbReference type="EMBL" id="CAG8808613.1"/>
    </source>
</evidence>
<dbReference type="EMBL" id="CAJVQC010069064">
    <property type="protein sequence ID" value="CAG8808613.1"/>
    <property type="molecule type" value="Genomic_DNA"/>
</dbReference>
<protein>
    <submittedName>
        <fullName evidence="1">36291_t:CDS:1</fullName>
    </submittedName>
</protein>
<gene>
    <name evidence="1" type="ORF">RPERSI_LOCUS22665</name>
</gene>
<keyword evidence="2" id="KW-1185">Reference proteome</keyword>
<name>A0ACA9RTJ8_9GLOM</name>
<organism evidence="1 2">
    <name type="scientific">Racocetra persica</name>
    <dbReference type="NCBI Taxonomy" id="160502"/>
    <lineage>
        <taxon>Eukaryota</taxon>
        <taxon>Fungi</taxon>
        <taxon>Fungi incertae sedis</taxon>
        <taxon>Mucoromycota</taxon>
        <taxon>Glomeromycotina</taxon>
        <taxon>Glomeromycetes</taxon>
        <taxon>Diversisporales</taxon>
        <taxon>Gigasporaceae</taxon>
        <taxon>Racocetra</taxon>
    </lineage>
</organism>
<feature type="non-terminal residue" evidence="1">
    <location>
        <position position="1"/>
    </location>
</feature>
<accession>A0ACA9RTJ8</accession>
<comment type="caution">
    <text evidence="1">The sequence shown here is derived from an EMBL/GenBank/DDBJ whole genome shotgun (WGS) entry which is preliminary data.</text>
</comment>
<sequence length="61" mass="6970">SSSDNEWYLYLDFSTSKVKTESFDSDTDDVIDEENLRAKIRNEKISSLILTVVIIKLGILT</sequence>
<reference evidence="1" key="1">
    <citation type="submission" date="2021-06" db="EMBL/GenBank/DDBJ databases">
        <authorList>
            <person name="Kallberg Y."/>
            <person name="Tangrot J."/>
            <person name="Rosling A."/>
        </authorList>
    </citation>
    <scope>NUCLEOTIDE SEQUENCE</scope>
    <source>
        <strain evidence="1">MA461A</strain>
    </source>
</reference>
<dbReference type="Proteomes" id="UP000789920">
    <property type="component" value="Unassembled WGS sequence"/>
</dbReference>
<proteinExistence type="predicted"/>
<evidence type="ECO:0000313" key="2">
    <source>
        <dbReference type="Proteomes" id="UP000789920"/>
    </source>
</evidence>